<dbReference type="GO" id="GO:0016020">
    <property type="term" value="C:membrane"/>
    <property type="evidence" value="ECO:0007669"/>
    <property type="project" value="InterPro"/>
</dbReference>
<dbReference type="SUPFAM" id="SSF81324">
    <property type="entry name" value="Voltage-gated potassium channels"/>
    <property type="match status" value="1"/>
</dbReference>
<sequence>MLLTMKRAEWSGAHLTEVEDVRGDTVLRTNEREQFVKSYSFWRDGSLKWVFLMEVLIHLPHPILWMASKDSTTRPKNITFKLLQVFMFLRLYLAPGILHLTSQAYIKRFEIVTHHADLRSVGYKIRQALTLKILFYQHTGAFVLAGFLGLIFIFGFAIFTMERTEGRVDLSSDDGTFSSFWNCLWFSYVTGTTVGYGEYAPVRFLGRVVAAVCAVFGVTLFTVFSGVLVSRVSLSKEQKHGVEFIATRRGDTRYQEAARRLRMVFLTDVCLPVWDRRWDNSEVYMTQHKGNRLHQAVTGLRAARRELNGAFMEADDTVVNEKIEALEELTNAIDREVAAQHEALLSFDEETQQRIRKIIQRVSHYKR</sequence>
<protein>
    <recommendedName>
        <fullName evidence="2">Potassium channel domain-containing protein</fullName>
    </recommendedName>
</protein>
<dbReference type="Gene3D" id="1.10.287.70">
    <property type="match status" value="1"/>
</dbReference>
<dbReference type="EMBL" id="HBGF01052535">
    <property type="protein sequence ID" value="CAD9155423.1"/>
    <property type="molecule type" value="Transcribed_RNA"/>
</dbReference>
<dbReference type="InterPro" id="IPR013099">
    <property type="entry name" value="K_chnl_dom"/>
</dbReference>
<evidence type="ECO:0000256" key="1">
    <source>
        <dbReference type="SAM" id="Phobius"/>
    </source>
</evidence>
<keyword evidence="1" id="KW-0812">Transmembrane</keyword>
<accession>A0A7S1R375</accession>
<feature type="transmembrane region" description="Helical" evidence="1">
    <location>
        <begin position="208"/>
        <end position="229"/>
    </location>
</feature>
<proteinExistence type="predicted"/>
<reference evidence="3" key="1">
    <citation type="submission" date="2021-01" db="EMBL/GenBank/DDBJ databases">
        <authorList>
            <person name="Corre E."/>
            <person name="Pelletier E."/>
            <person name="Niang G."/>
            <person name="Scheremetjew M."/>
            <person name="Finn R."/>
            <person name="Kale V."/>
            <person name="Holt S."/>
            <person name="Cochrane G."/>
            <person name="Meng A."/>
            <person name="Brown T."/>
            <person name="Cohen L."/>
        </authorList>
    </citation>
    <scope>NUCLEOTIDE SEQUENCE</scope>
    <source>
        <strain evidence="3">CCAP 1951/1</strain>
    </source>
</reference>
<feature type="domain" description="Potassium channel" evidence="2">
    <location>
        <begin position="148"/>
        <end position="232"/>
    </location>
</feature>
<dbReference type="PANTHER" id="PTHR10153">
    <property type="entry name" value="SMALL CONDUCTANCE CALCIUM-ACTIVATED POTASSIUM CHANNEL"/>
    <property type="match status" value="1"/>
</dbReference>
<dbReference type="Pfam" id="PF07885">
    <property type="entry name" value="Ion_trans_2"/>
    <property type="match status" value="1"/>
</dbReference>
<name>A0A7S1R375_NEODS</name>
<feature type="transmembrane region" description="Helical" evidence="1">
    <location>
        <begin position="133"/>
        <end position="159"/>
    </location>
</feature>
<evidence type="ECO:0000313" key="3">
    <source>
        <dbReference type="EMBL" id="CAD9155423.1"/>
    </source>
</evidence>
<keyword evidence="1" id="KW-0472">Membrane</keyword>
<keyword evidence="1" id="KW-1133">Transmembrane helix</keyword>
<dbReference type="AlphaFoldDB" id="A0A7S1R375"/>
<dbReference type="GO" id="GO:0016286">
    <property type="term" value="F:small conductance calcium-activated potassium channel activity"/>
    <property type="evidence" value="ECO:0007669"/>
    <property type="project" value="InterPro"/>
</dbReference>
<organism evidence="3">
    <name type="scientific">Neobodo designis</name>
    <name type="common">Flagellated protozoan</name>
    <name type="synonym">Bodo designis</name>
    <dbReference type="NCBI Taxonomy" id="312471"/>
    <lineage>
        <taxon>Eukaryota</taxon>
        <taxon>Discoba</taxon>
        <taxon>Euglenozoa</taxon>
        <taxon>Kinetoplastea</taxon>
        <taxon>Metakinetoplastina</taxon>
        <taxon>Neobodonida</taxon>
        <taxon>Neobodo</taxon>
    </lineage>
</organism>
<gene>
    <name evidence="3" type="ORF">NDES1114_LOCUS35159</name>
</gene>
<evidence type="ECO:0000259" key="2">
    <source>
        <dbReference type="Pfam" id="PF07885"/>
    </source>
</evidence>
<dbReference type="InterPro" id="IPR015449">
    <property type="entry name" value="K_chnl_Ca-activ_SK"/>
</dbReference>